<evidence type="ECO:0000259" key="2">
    <source>
        <dbReference type="Pfam" id="PF05368"/>
    </source>
</evidence>
<dbReference type="Pfam" id="PF05368">
    <property type="entry name" value="NmrA"/>
    <property type="match status" value="1"/>
</dbReference>
<proteinExistence type="predicted"/>
<name>A0A7D9D3F4_9GAMM</name>
<dbReference type="Gene3D" id="3.40.50.720">
    <property type="entry name" value="NAD(P)-binding Rossmann-like Domain"/>
    <property type="match status" value="1"/>
</dbReference>
<dbReference type="Gene3D" id="3.90.25.10">
    <property type="entry name" value="UDP-galactose 4-epimerase, domain 1"/>
    <property type="match status" value="1"/>
</dbReference>
<dbReference type="InterPro" id="IPR036291">
    <property type="entry name" value="NAD(P)-bd_dom_sf"/>
</dbReference>
<protein>
    <recommendedName>
        <fullName evidence="2">NmrA-like domain-containing protein</fullName>
    </recommendedName>
</protein>
<feature type="region of interest" description="Disordered" evidence="1">
    <location>
        <begin position="357"/>
        <end position="379"/>
    </location>
</feature>
<dbReference type="PANTHER" id="PTHR43162">
    <property type="match status" value="1"/>
</dbReference>
<feature type="compositionally biased region" description="Polar residues" evidence="1">
    <location>
        <begin position="359"/>
        <end position="370"/>
    </location>
</feature>
<dbReference type="InterPro" id="IPR008030">
    <property type="entry name" value="NmrA-like"/>
</dbReference>
<dbReference type="PANTHER" id="PTHR43162:SF1">
    <property type="entry name" value="PRESTALK A DIFFERENTIATION PROTEIN A"/>
    <property type="match status" value="1"/>
</dbReference>
<dbReference type="AlphaFoldDB" id="A0A7D9D3F4"/>
<dbReference type="EMBL" id="LR633967">
    <property type="protein sequence ID" value="VUX55717.1"/>
    <property type="molecule type" value="Genomic_DNA"/>
</dbReference>
<evidence type="ECO:0000256" key="1">
    <source>
        <dbReference type="SAM" id="MobiDB-lite"/>
    </source>
</evidence>
<gene>
    <name evidence="3" type="ORF">JTBM06_V1_90006</name>
</gene>
<accession>A0A7D9D3F4</accession>
<feature type="domain" description="NmrA-like" evidence="2">
    <location>
        <begin position="3"/>
        <end position="96"/>
    </location>
</feature>
<reference evidence="3" key="1">
    <citation type="submission" date="2019-07" db="EMBL/GenBank/DDBJ databases">
        <authorList>
            <person name="Weber M."/>
            <person name="Kostadinov I."/>
            <person name="Kostadinov D I."/>
        </authorList>
    </citation>
    <scope>NUCLEOTIDE SEQUENCE</scope>
    <source>
        <strain evidence="3">Gfbio:sag-sample-m06:053724c1-46a9-4a36-b237-ea2bf867836b</strain>
    </source>
</reference>
<organism evidence="3">
    <name type="scientific">uncultured Woeseiaceae bacterium</name>
    <dbReference type="NCBI Taxonomy" id="1983305"/>
    <lineage>
        <taxon>Bacteria</taxon>
        <taxon>Pseudomonadati</taxon>
        <taxon>Pseudomonadota</taxon>
        <taxon>Gammaproteobacteria</taxon>
        <taxon>Woeseiales</taxon>
        <taxon>Woeseiaceae</taxon>
        <taxon>environmental samples</taxon>
    </lineage>
</organism>
<dbReference type="SUPFAM" id="SSF51735">
    <property type="entry name" value="NAD(P)-binding Rossmann-fold domains"/>
    <property type="match status" value="1"/>
</dbReference>
<dbReference type="InterPro" id="IPR051604">
    <property type="entry name" value="Ergot_Alk_Oxidoreductase"/>
</dbReference>
<sequence length="379" mass="41609">MTKPRILVTGAAGRNASTAVLDLLGKGFPVRAFVRRLDARSEKLKQAGAEIFVGDLFDLSDLRSALVDVQRAYHSPPVAPNLLHGMMLFALAAEEAKLEVVALMSGWNPHPAHPTIHTREHWIANNIYRWMPTVDVVYINPGIFAFMYLFGLPAIVHFGMLVGPWGDGLNAPPSSEDIGSVAAGVLADPSPHIGKRYRPTGPKLISPHDVADILTDVVGRKVKYQDVSTKMFLKAAKAQGVSDFEIGHIGAYFEEVRGGTYAVGAPTDHVQEVLGRPPESFETAARRYIAQPDLIAAGLRVGTKLEALAFMVKMMLTRAPDPDRWARERGHPILREPLLAHDSPDWRKAAEQKDLLLLPTSSAQEQQRPYSQELIRTAS</sequence>
<evidence type="ECO:0000313" key="3">
    <source>
        <dbReference type="EMBL" id="VUX55717.1"/>
    </source>
</evidence>